<dbReference type="PANTHER" id="PTHR33799:SF1">
    <property type="entry name" value="PTS SYSTEM MANNOSE-SPECIFIC EIIAB COMPONENT-RELATED"/>
    <property type="match status" value="1"/>
</dbReference>
<evidence type="ECO:0000313" key="10">
    <source>
        <dbReference type="Proteomes" id="UP000501168"/>
    </source>
</evidence>
<evidence type="ECO:0000313" key="9">
    <source>
        <dbReference type="EMBL" id="QIQ21324.1"/>
    </source>
</evidence>
<keyword evidence="4" id="KW-0762">Sugar transport</keyword>
<reference evidence="9 10" key="1">
    <citation type="submission" date="2020-03" db="EMBL/GenBank/DDBJ databases">
        <title>Complete genome sequence of Orbus sp. IPMB12 (BCRC 80908).</title>
        <authorList>
            <person name="Lo W.-S."/>
            <person name="Chang T.-H."/>
            <person name="Kuo C.-H."/>
        </authorList>
    </citation>
    <scope>NUCLEOTIDE SEQUENCE [LARGE SCALE GENOMIC DNA]</scope>
    <source>
        <strain evidence="9 10">IPMB12</strain>
    </source>
</reference>
<evidence type="ECO:0000259" key="8">
    <source>
        <dbReference type="PROSITE" id="PS51096"/>
    </source>
</evidence>
<dbReference type="Proteomes" id="UP000501168">
    <property type="component" value="Chromosome"/>
</dbReference>
<evidence type="ECO:0000256" key="4">
    <source>
        <dbReference type="ARBA" id="ARBA00022597"/>
    </source>
</evidence>
<evidence type="ECO:0000256" key="6">
    <source>
        <dbReference type="ARBA" id="ARBA00022683"/>
    </source>
</evidence>
<proteinExistence type="predicted"/>
<dbReference type="KEGG" id="orb:IPMB12_06260"/>
<evidence type="ECO:0000256" key="3">
    <source>
        <dbReference type="ARBA" id="ARBA00022490"/>
    </source>
</evidence>
<keyword evidence="5" id="KW-0808">Transferase</keyword>
<dbReference type="InterPro" id="IPR051471">
    <property type="entry name" value="Bacterial_PTS_sugar_comp"/>
</dbReference>
<keyword evidence="3" id="KW-0963">Cytoplasm</keyword>
<dbReference type="RefSeq" id="WP_166916023.1">
    <property type="nucleotide sequence ID" value="NZ_CP050253.1"/>
</dbReference>
<comment type="subcellular location">
    <subcellularLocation>
        <location evidence="1">Cytoplasm</location>
    </subcellularLocation>
</comment>
<evidence type="ECO:0000256" key="1">
    <source>
        <dbReference type="ARBA" id="ARBA00004496"/>
    </source>
</evidence>
<dbReference type="GO" id="GO:0016301">
    <property type="term" value="F:kinase activity"/>
    <property type="evidence" value="ECO:0007669"/>
    <property type="project" value="UniProtKB-KW"/>
</dbReference>
<dbReference type="Gene3D" id="3.40.50.510">
    <property type="entry name" value="Phosphotransferase system, mannose-type IIA component"/>
    <property type="match status" value="1"/>
</dbReference>
<dbReference type="Pfam" id="PF03610">
    <property type="entry name" value="EIIA-man"/>
    <property type="match status" value="1"/>
</dbReference>
<keyword evidence="2" id="KW-0813">Transport</keyword>
<dbReference type="InterPro" id="IPR036662">
    <property type="entry name" value="PTS_EIIA_man-typ_sf"/>
</dbReference>
<protein>
    <recommendedName>
        <fullName evidence="8">PTS EIIA type-4 domain-containing protein</fullName>
    </recommendedName>
</protein>
<dbReference type="InterPro" id="IPR033887">
    <property type="entry name" value="PTS_IIA_man"/>
</dbReference>
<dbReference type="CDD" id="cd00006">
    <property type="entry name" value="PTS_IIA_man"/>
    <property type="match status" value="1"/>
</dbReference>
<keyword evidence="7" id="KW-0418">Kinase</keyword>
<evidence type="ECO:0000256" key="5">
    <source>
        <dbReference type="ARBA" id="ARBA00022679"/>
    </source>
</evidence>
<keyword evidence="10" id="KW-1185">Reference proteome</keyword>
<dbReference type="GO" id="GO:0005737">
    <property type="term" value="C:cytoplasm"/>
    <property type="evidence" value="ECO:0007669"/>
    <property type="project" value="UniProtKB-SubCell"/>
</dbReference>
<organism evidence="9 10">
    <name type="scientific">Zophobihabitans entericus</name>
    <dbReference type="NCBI Taxonomy" id="1635327"/>
    <lineage>
        <taxon>Bacteria</taxon>
        <taxon>Pseudomonadati</taxon>
        <taxon>Pseudomonadota</taxon>
        <taxon>Gammaproteobacteria</taxon>
        <taxon>Orbales</taxon>
        <taxon>Orbaceae</taxon>
        <taxon>Zophobihabitans</taxon>
    </lineage>
</organism>
<keyword evidence="6" id="KW-0598">Phosphotransferase system</keyword>
<evidence type="ECO:0000256" key="2">
    <source>
        <dbReference type="ARBA" id="ARBA00022448"/>
    </source>
</evidence>
<dbReference type="InParanoid" id="A0A6G9IC90"/>
<dbReference type="PROSITE" id="PS51096">
    <property type="entry name" value="PTS_EIIA_TYPE_4"/>
    <property type="match status" value="1"/>
</dbReference>
<dbReference type="AlphaFoldDB" id="A0A6G9IC90"/>
<name>A0A6G9IC90_9GAMM</name>
<feature type="domain" description="PTS EIIA type-4" evidence="8">
    <location>
        <begin position="1"/>
        <end position="124"/>
    </location>
</feature>
<dbReference type="PANTHER" id="PTHR33799">
    <property type="entry name" value="PTS PERMEASE-RELATED-RELATED"/>
    <property type="match status" value="1"/>
</dbReference>
<gene>
    <name evidence="9" type="ORF">IPMB12_06260</name>
</gene>
<evidence type="ECO:0000256" key="7">
    <source>
        <dbReference type="ARBA" id="ARBA00022777"/>
    </source>
</evidence>
<accession>A0A6G9IC90</accession>
<dbReference type="GO" id="GO:0016020">
    <property type="term" value="C:membrane"/>
    <property type="evidence" value="ECO:0007669"/>
    <property type="project" value="InterPro"/>
</dbReference>
<dbReference type="EMBL" id="CP050253">
    <property type="protein sequence ID" value="QIQ21324.1"/>
    <property type="molecule type" value="Genomic_DNA"/>
</dbReference>
<dbReference type="SUPFAM" id="SSF53062">
    <property type="entry name" value="PTS system fructose IIA component-like"/>
    <property type="match status" value="1"/>
</dbReference>
<dbReference type="InterPro" id="IPR004701">
    <property type="entry name" value="PTS_EIIA_man-typ"/>
</dbReference>
<dbReference type="GO" id="GO:0009401">
    <property type="term" value="P:phosphoenolpyruvate-dependent sugar phosphotransferase system"/>
    <property type="evidence" value="ECO:0007669"/>
    <property type="project" value="UniProtKB-KW"/>
</dbReference>
<sequence>MQIIVTSHGDLCEGILSSYEMVAGKSHHITPVKLTDKGISDYTQRLTEQLDQIILHEPVLILCDLEGGTPYNESYKYLLQHPDKVRVICGLNLPMLIEAGLAVSDISDQDELVELTLNAAMQSIKSIDAEQPEDELDF</sequence>